<evidence type="ECO:0000313" key="3">
    <source>
        <dbReference type="Proteomes" id="UP000562929"/>
    </source>
</evidence>
<dbReference type="PANTHER" id="PTHR38644:SF1">
    <property type="entry name" value="EXPRESSED PROTEIN"/>
    <property type="match status" value="1"/>
</dbReference>
<proteinExistence type="predicted"/>
<evidence type="ECO:0000259" key="1">
    <source>
        <dbReference type="Pfam" id="PF23868"/>
    </source>
</evidence>
<keyword evidence="3" id="KW-1185">Reference proteome</keyword>
<evidence type="ECO:0000313" key="2">
    <source>
        <dbReference type="EMBL" id="KAF4586020.1"/>
    </source>
</evidence>
<organism evidence="2 3">
    <name type="scientific">Ophiocordyceps camponoti-floridani</name>
    <dbReference type="NCBI Taxonomy" id="2030778"/>
    <lineage>
        <taxon>Eukaryota</taxon>
        <taxon>Fungi</taxon>
        <taxon>Dikarya</taxon>
        <taxon>Ascomycota</taxon>
        <taxon>Pezizomycotina</taxon>
        <taxon>Sordariomycetes</taxon>
        <taxon>Hypocreomycetidae</taxon>
        <taxon>Hypocreales</taxon>
        <taxon>Ophiocordycipitaceae</taxon>
        <taxon>Ophiocordyceps</taxon>
    </lineage>
</organism>
<dbReference type="Proteomes" id="UP000562929">
    <property type="component" value="Unassembled WGS sequence"/>
</dbReference>
<feature type="domain" description="Mmc1 C-terminal" evidence="1">
    <location>
        <begin position="357"/>
        <end position="547"/>
    </location>
</feature>
<dbReference type="Pfam" id="PF23868">
    <property type="entry name" value="Mmc1_C"/>
    <property type="match status" value="1"/>
</dbReference>
<name>A0A8H4VCW0_9HYPO</name>
<gene>
    <name evidence="2" type="ORF">GQ602_005325</name>
</gene>
<dbReference type="AlphaFoldDB" id="A0A8H4VCW0"/>
<dbReference type="EMBL" id="JAACLJ010000005">
    <property type="protein sequence ID" value="KAF4586020.1"/>
    <property type="molecule type" value="Genomic_DNA"/>
</dbReference>
<accession>A0A8H4VCW0</accession>
<protein>
    <submittedName>
        <fullName evidence="2">Serine threonine protein phosphatase 2b catalytic subunit protein</fullName>
    </submittedName>
</protein>
<dbReference type="OrthoDB" id="5319015at2759"/>
<sequence length="592" mass="65299">MACRPGLLPRSVQPRLLPRSCPNCFRDQLRSRLRSVGARRSFAPARRCMTSAANPRAELEGALLELQRRYSRFFNLSRLQLALQGLRTCAGEEVIRIAVLSLGDGDEGSRAAAETARMLLGTLLADPLADEASWEKELQQYNADGPLLVRIGPDNRRRVDLRLATDTTPLELHLSSPTLNSLNLELLLMPLYSLKQPVSLSELEEAVLVPGHDPWPAHQALLIANGLAGAVAVSALPLSETHDAVKAAVNVPGVTEEQRLDAPGVIMMDASLAAEAVRVFREGPHNALQYERLWYASNLPRLMAWLKAGAESEASGSTKPAVRRHIVSLLQGATSSISEQEVACRSSETTPNQEQLKRRLALWSRDAHAELRDELAICFAGRRWRQLGWWKLFWRVDDVAMLTNEMISLRFLPTAEKELVYLAGRIAQTSQFQLPAYPQPVSSAQDTSSRSGNLQWPSHIAFTRRYLQHETVPALQALAQRLVLQSLGTSGVMTSLAALLYASSLASTLYEAGAVAALGIVYSLSRLQKKWDAARAFWEGDVREEGRKAIRGAEESVDSVLCGSHDDVKGLEELREARELISTAEEALSRMK</sequence>
<dbReference type="PANTHER" id="PTHR38644">
    <property type="entry name" value="EXPRESSED PROTEIN"/>
    <property type="match status" value="1"/>
</dbReference>
<comment type="caution">
    <text evidence="2">The sequence shown here is derived from an EMBL/GenBank/DDBJ whole genome shotgun (WGS) entry which is preliminary data.</text>
</comment>
<dbReference type="InterPro" id="IPR056196">
    <property type="entry name" value="Mmc1_C"/>
</dbReference>
<dbReference type="Pfam" id="PF23867">
    <property type="entry name" value="Mmc1_N"/>
    <property type="match status" value="1"/>
</dbReference>
<reference evidence="2 3" key="1">
    <citation type="journal article" date="2020" name="G3 (Bethesda)">
        <title>Genetic Underpinnings of Host Manipulation by Ophiocordyceps as Revealed by Comparative Transcriptomics.</title>
        <authorList>
            <person name="Will I."/>
            <person name="Das B."/>
            <person name="Trinh T."/>
            <person name="Brachmann A."/>
            <person name="Ohm R.A."/>
            <person name="de Bekker C."/>
        </authorList>
    </citation>
    <scope>NUCLEOTIDE SEQUENCE [LARGE SCALE GENOMIC DNA]</scope>
    <source>
        <strain evidence="2 3">EC05</strain>
    </source>
</reference>